<dbReference type="PROSITE" id="PS00028">
    <property type="entry name" value="ZINC_FINGER_C2H2_1"/>
    <property type="match status" value="3"/>
</dbReference>
<dbReference type="GO" id="GO:0005634">
    <property type="term" value="C:nucleus"/>
    <property type="evidence" value="ECO:0007669"/>
    <property type="project" value="TreeGrafter"/>
</dbReference>
<dbReference type="Gene3D" id="3.30.160.60">
    <property type="entry name" value="Classic Zinc Finger"/>
    <property type="match status" value="1"/>
</dbReference>
<organism evidence="7 8">
    <name type="scientific">Hydnum rufescens UP504</name>
    <dbReference type="NCBI Taxonomy" id="1448309"/>
    <lineage>
        <taxon>Eukaryota</taxon>
        <taxon>Fungi</taxon>
        <taxon>Dikarya</taxon>
        <taxon>Basidiomycota</taxon>
        <taxon>Agaricomycotina</taxon>
        <taxon>Agaricomycetes</taxon>
        <taxon>Cantharellales</taxon>
        <taxon>Hydnaceae</taxon>
        <taxon>Hydnum</taxon>
    </lineage>
</organism>
<dbReference type="Pfam" id="PF12874">
    <property type="entry name" value="zf-met"/>
    <property type="match status" value="2"/>
</dbReference>
<dbReference type="GO" id="GO:0008270">
    <property type="term" value="F:zinc ion binding"/>
    <property type="evidence" value="ECO:0007669"/>
    <property type="project" value="UniProtKB-KW"/>
</dbReference>
<sequence length="257" mass="29799">MTYCDRCNAHFYTSYARHLQISENHYVCQDCDIDFPAWHRLESHYIQSPRHHYCQYCNEHFDDKFDHEEHNDDRHWWCRPCNAFFNRGGEVGLREHNRQTHADRWCIPCKRLFASPSNLFAHQRSATHVKADIKCPMRGCGLTFVSVSAMTLHLEQGACVSGINRSIVNSRIVALDRNNVITNPARLIGGPAGTPTVAQSTTYRATERSYNGRAYECYLCNKEFNTLPALNAHLNSPRHQDKIYRCPKSNCRKEFST</sequence>
<feature type="domain" description="C2H2-type" evidence="6">
    <location>
        <begin position="215"/>
        <end position="239"/>
    </location>
</feature>
<dbReference type="Proteomes" id="UP000886523">
    <property type="component" value="Unassembled WGS sequence"/>
</dbReference>
<evidence type="ECO:0000256" key="1">
    <source>
        <dbReference type="ARBA" id="ARBA00022723"/>
    </source>
</evidence>
<evidence type="ECO:0000313" key="7">
    <source>
        <dbReference type="EMBL" id="KAF9513509.1"/>
    </source>
</evidence>
<dbReference type="GO" id="GO:0000977">
    <property type="term" value="F:RNA polymerase II transcription regulatory region sequence-specific DNA binding"/>
    <property type="evidence" value="ECO:0007669"/>
    <property type="project" value="TreeGrafter"/>
</dbReference>
<evidence type="ECO:0000313" key="8">
    <source>
        <dbReference type="Proteomes" id="UP000886523"/>
    </source>
</evidence>
<dbReference type="EMBL" id="MU128971">
    <property type="protein sequence ID" value="KAF9513509.1"/>
    <property type="molecule type" value="Genomic_DNA"/>
</dbReference>
<dbReference type="PANTHER" id="PTHR24409">
    <property type="entry name" value="ZINC FINGER PROTEIN 142"/>
    <property type="match status" value="1"/>
</dbReference>
<proteinExistence type="predicted"/>
<keyword evidence="3 5" id="KW-0863">Zinc-finger</keyword>
<dbReference type="PANTHER" id="PTHR24409:SF295">
    <property type="entry name" value="AZ2-RELATED"/>
    <property type="match status" value="1"/>
</dbReference>
<protein>
    <recommendedName>
        <fullName evidence="6">C2H2-type domain-containing protein</fullName>
    </recommendedName>
</protein>
<evidence type="ECO:0000256" key="5">
    <source>
        <dbReference type="PROSITE-ProRule" id="PRU00042"/>
    </source>
</evidence>
<reference evidence="7" key="1">
    <citation type="journal article" date="2020" name="Nat. Commun.">
        <title>Large-scale genome sequencing of mycorrhizal fungi provides insights into the early evolution of symbiotic traits.</title>
        <authorList>
            <person name="Miyauchi S."/>
            <person name="Kiss E."/>
            <person name="Kuo A."/>
            <person name="Drula E."/>
            <person name="Kohler A."/>
            <person name="Sanchez-Garcia M."/>
            <person name="Morin E."/>
            <person name="Andreopoulos B."/>
            <person name="Barry K.W."/>
            <person name="Bonito G."/>
            <person name="Buee M."/>
            <person name="Carver A."/>
            <person name="Chen C."/>
            <person name="Cichocki N."/>
            <person name="Clum A."/>
            <person name="Culley D."/>
            <person name="Crous P.W."/>
            <person name="Fauchery L."/>
            <person name="Girlanda M."/>
            <person name="Hayes R.D."/>
            <person name="Keri Z."/>
            <person name="LaButti K."/>
            <person name="Lipzen A."/>
            <person name="Lombard V."/>
            <person name="Magnuson J."/>
            <person name="Maillard F."/>
            <person name="Murat C."/>
            <person name="Nolan M."/>
            <person name="Ohm R.A."/>
            <person name="Pangilinan J."/>
            <person name="Pereira M.F."/>
            <person name="Perotto S."/>
            <person name="Peter M."/>
            <person name="Pfister S."/>
            <person name="Riley R."/>
            <person name="Sitrit Y."/>
            <person name="Stielow J.B."/>
            <person name="Szollosi G."/>
            <person name="Zifcakova L."/>
            <person name="Stursova M."/>
            <person name="Spatafora J.W."/>
            <person name="Tedersoo L."/>
            <person name="Vaario L.M."/>
            <person name="Yamada A."/>
            <person name="Yan M."/>
            <person name="Wang P."/>
            <person name="Xu J."/>
            <person name="Bruns T."/>
            <person name="Baldrian P."/>
            <person name="Vilgalys R."/>
            <person name="Dunand C."/>
            <person name="Henrissat B."/>
            <person name="Grigoriev I.V."/>
            <person name="Hibbett D."/>
            <person name="Nagy L.G."/>
            <person name="Martin F.M."/>
        </authorList>
    </citation>
    <scope>NUCLEOTIDE SEQUENCE</scope>
    <source>
        <strain evidence="7">UP504</strain>
    </source>
</reference>
<dbReference type="SMART" id="SM00355">
    <property type="entry name" value="ZnF_C2H2"/>
    <property type="match status" value="5"/>
</dbReference>
<accession>A0A9P6AXA9</accession>
<gene>
    <name evidence="7" type="ORF">BS47DRAFT_1372502</name>
</gene>
<evidence type="ECO:0000256" key="3">
    <source>
        <dbReference type="ARBA" id="ARBA00022771"/>
    </source>
</evidence>
<comment type="caution">
    <text evidence="7">The sequence shown here is derived from an EMBL/GenBank/DDBJ whole genome shotgun (WGS) entry which is preliminary data.</text>
</comment>
<keyword evidence="4" id="KW-0862">Zinc</keyword>
<dbReference type="GO" id="GO:0000981">
    <property type="term" value="F:DNA-binding transcription factor activity, RNA polymerase II-specific"/>
    <property type="evidence" value="ECO:0007669"/>
    <property type="project" value="TreeGrafter"/>
</dbReference>
<dbReference type="AlphaFoldDB" id="A0A9P6AXA9"/>
<dbReference type="InterPro" id="IPR036236">
    <property type="entry name" value="Znf_C2H2_sf"/>
</dbReference>
<dbReference type="PROSITE" id="PS50157">
    <property type="entry name" value="ZINC_FINGER_C2H2_2"/>
    <property type="match status" value="2"/>
</dbReference>
<evidence type="ECO:0000259" key="6">
    <source>
        <dbReference type="PROSITE" id="PS50157"/>
    </source>
</evidence>
<name>A0A9P6AXA9_9AGAM</name>
<dbReference type="InterPro" id="IPR013087">
    <property type="entry name" value="Znf_C2H2_type"/>
</dbReference>
<evidence type="ECO:0000256" key="4">
    <source>
        <dbReference type="ARBA" id="ARBA00022833"/>
    </source>
</evidence>
<dbReference type="SUPFAM" id="SSF57667">
    <property type="entry name" value="beta-beta-alpha zinc fingers"/>
    <property type="match status" value="2"/>
</dbReference>
<keyword evidence="8" id="KW-1185">Reference proteome</keyword>
<keyword evidence="2" id="KW-0677">Repeat</keyword>
<feature type="domain" description="C2H2-type" evidence="6">
    <location>
        <begin position="104"/>
        <end position="133"/>
    </location>
</feature>
<keyword evidence="1" id="KW-0479">Metal-binding</keyword>
<dbReference type="OrthoDB" id="6077919at2759"/>
<evidence type="ECO:0000256" key="2">
    <source>
        <dbReference type="ARBA" id="ARBA00022737"/>
    </source>
</evidence>